<accession>A0ABT7PK88</accession>
<proteinExistence type="predicted"/>
<dbReference type="RefSeq" id="WP_289164359.1">
    <property type="nucleotide sequence ID" value="NZ_JASZZN010000010.1"/>
</dbReference>
<comment type="caution">
    <text evidence="1">The sequence shown here is derived from an EMBL/GenBank/DDBJ whole genome shotgun (WGS) entry which is preliminary data.</text>
</comment>
<organism evidence="1 2">
    <name type="scientific">Roseiconus lacunae</name>
    <dbReference type="NCBI Taxonomy" id="2605694"/>
    <lineage>
        <taxon>Bacteria</taxon>
        <taxon>Pseudomonadati</taxon>
        <taxon>Planctomycetota</taxon>
        <taxon>Planctomycetia</taxon>
        <taxon>Pirellulales</taxon>
        <taxon>Pirellulaceae</taxon>
        <taxon>Roseiconus</taxon>
    </lineage>
</organism>
<keyword evidence="2" id="KW-1185">Reference proteome</keyword>
<evidence type="ECO:0000313" key="1">
    <source>
        <dbReference type="EMBL" id="MDM4016714.1"/>
    </source>
</evidence>
<dbReference type="EMBL" id="JASZZN010000010">
    <property type="protein sequence ID" value="MDM4016714.1"/>
    <property type="molecule type" value="Genomic_DNA"/>
</dbReference>
<evidence type="ECO:0000313" key="2">
    <source>
        <dbReference type="Proteomes" id="UP001239462"/>
    </source>
</evidence>
<sequence length="119" mass="12747">MNETNSERVTCKCPGGHKVRGGSELIGKIVRCPRCKEKFVFGYQVRETVTDTAVVRLLGDGPTVPQAPSATEPALRPCTRCGIAISKNASVCKHCNCYVGHLPDYLTRLGSAAGDSSHN</sequence>
<reference evidence="1 2" key="1">
    <citation type="submission" date="2023-06" db="EMBL/GenBank/DDBJ databases">
        <title>Roseiconus lacunae JC819 isolated from Gulf of Mannar region, Tamil Nadu.</title>
        <authorList>
            <person name="Pk S."/>
            <person name="Ch S."/>
            <person name="Ch V.R."/>
        </authorList>
    </citation>
    <scope>NUCLEOTIDE SEQUENCE [LARGE SCALE GENOMIC DNA]</scope>
    <source>
        <strain evidence="1 2">JC819</strain>
    </source>
</reference>
<name>A0ABT7PK88_9BACT</name>
<dbReference type="Proteomes" id="UP001239462">
    <property type="component" value="Unassembled WGS sequence"/>
</dbReference>
<protein>
    <submittedName>
        <fullName evidence="1">Uncharacterized protein</fullName>
    </submittedName>
</protein>
<gene>
    <name evidence="1" type="ORF">QTN89_14810</name>
</gene>